<dbReference type="GO" id="GO:0005762">
    <property type="term" value="C:mitochondrial large ribosomal subunit"/>
    <property type="evidence" value="ECO:0007669"/>
    <property type="project" value="TreeGrafter"/>
</dbReference>
<dbReference type="InParanoid" id="G4TJB7"/>
<dbReference type="NCBIfam" id="TIGR03625">
    <property type="entry name" value="L3_bact"/>
    <property type="match status" value="1"/>
</dbReference>
<dbReference type="InterPro" id="IPR009000">
    <property type="entry name" value="Transl_B-barrel_sf"/>
</dbReference>
<keyword evidence="11" id="KW-1185">Reference proteome</keyword>
<dbReference type="GO" id="GO:0003735">
    <property type="term" value="F:structural constituent of ribosome"/>
    <property type="evidence" value="ECO:0007669"/>
    <property type="project" value="InterPro"/>
</dbReference>
<evidence type="ECO:0000256" key="9">
    <source>
        <dbReference type="SAM" id="MobiDB-lite"/>
    </source>
</evidence>
<dbReference type="AlphaFoldDB" id="G4TJB7"/>
<dbReference type="OrthoDB" id="274683at2759"/>
<dbReference type="GO" id="GO:0006412">
    <property type="term" value="P:translation"/>
    <property type="evidence" value="ECO:0007669"/>
    <property type="project" value="InterPro"/>
</dbReference>
<comment type="subcellular location">
    <subcellularLocation>
        <location evidence="1">Mitochondrion</location>
    </subcellularLocation>
</comment>
<comment type="similarity">
    <text evidence="2 8">Belongs to the universal ribosomal protein uL3 family.</text>
</comment>
<dbReference type="Gene3D" id="2.40.30.10">
    <property type="entry name" value="Translation factors"/>
    <property type="match status" value="2"/>
</dbReference>
<name>G4TJB7_SERID</name>
<dbReference type="Pfam" id="PF00297">
    <property type="entry name" value="Ribosomal_L3"/>
    <property type="match status" value="1"/>
</dbReference>
<organism evidence="10 11">
    <name type="scientific">Serendipita indica (strain DSM 11827)</name>
    <name type="common">Root endophyte fungus</name>
    <name type="synonym">Piriformospora indica</name>
    <dbReference type="NCBI Taxonomy" id="1109443"/>
    <lineage>
        <taxon>Eukaryota</taxon>
        <taxon>Fungi</taxon>
        <taxon>Dikarya</taxon>
        <taxon>Basidiomycota</taxon>
        <taxon>Agaricomycotina</taxon>
        <taxon>Agaricomycetes</taxon>
        <taxon>Sebacinales</taxon>
        <taxon>Serendipitaceae</taxon>
        <taxon>Serendipita</taxon>
    </lineage>
</organism>
<evidence type="ECO:0000256" key="3">
    <source>
        <dbReference type="ARBA" id="ARBA00022946"/>
    </source>
</evidence>
<reference evidence="10 11" key="1">
    <citation type="journal article" date="2011" name="PLoS Pathog.">
        <title>Endophytic Life Strategies Decoded by Genome and Transcriptome Analyses of the Mutualistic Root Symbiont Piriformospora indica.</title>
        <authorList>
            <person name="Zuccaro A."/>
            <person name="Lahrmann U."/>
            <person name="Guldener U."/>
            <person name="Langen G."/>
            <person name="Pfiffi S."/>
            <person name="Biedenkopf D."/>
            <person name="Wong P."/>
            <person name="Samans B."/>
            <person name="Grimm C."/>
            <person name="Basiewicz M."/>
            <person name="Murat C."/>
            <person name="Martin F."/>
            <person name="Kogel K.H."/>
        </authorList>
    </citation>
    <scope>NUCLEOTIDE SEQUENCE [LARGE SCALE GENOMIC DNA]</scope>
    <source>
        <strain evidence="10 11">DSM 11827</strain>
    </source>
</reference>
<evidence type="ECO:0000313" key="11">
    <source>
        <dbReference type="Proteomes" id="UP000007148"/>
    </source>
</evidence>
<accession>G4TJB7</accession>
<keyword evidence="4 8" id="KW-0689">Ribosomal protein</keyword>
<keyword evidence="5" id="KW-0496">Mitochondrion</keyword>
<gene>
    <name evidence="10" type="ORF">PIIN_05350</name>
</gene>
<evidence type="ECO:0000256" key="6">
    <source>
        <dbReference type="ARBA" id="ARBA00023274"/>
    </source>
</evidence>
<dbReference type="PROSITE" id="PS00474">
    <property type="entry name" value="RIBOSOMAL_L3"/>
    <property type="match status" value="1"/>
</dbReference>
<keyword evidence="6 8" id="KW-0687">Ribonucleoprotein</keyword>
<evidence type="ECO:0000313" key="10">
    <source>
        <dbReference type="EMBL" id="CCA71410.1"/>
    </source>
</evidence>
<dbReference type="FunFam" id="2.40.30.10:FF:000004">
    <property type="entry name" value="50S ribosomal protein L3"/>
    <property type="match status" value="1"/>
</dbReference>
<evidence type="ECO:0000256" key="2">
    <source>
        <dbReference type="ARBA" id="ARBA00006540"/>
    </source>
</evidence>
<evidence type="ECO:0000256" key="1">
    <source>
        <dbReference type="ARBA" id="ARBA00004173"/>
    </source>
</evidence>
<evidence type="ECO:0000256" key="8">
    <source>
        <dbReference type="RuleBase" id="RU003905"/>
    </source>
</evidence>
<feature type="region of interest" description="Disordered" evidence="9">
    <location>
        <begin position="214"/>
        <end position="249"/>
    </location>
</feature>
<dbReference type="STRING" id="1109443.G4TJB7"/>
<keyword evidence="3" id="KW-0809">Transit peptide</keyword>
<dbReference type="PANTHER" id="PTHR11229">
    <property type="entry name" value="50S RIBOSOMAL PROTEIN L3"/>
    <property type="match status" value="1"/>
</dbReference>
<dbReference type="FunCoup" id="G4TJB7">
    <property type="interactions" value="330"/>
</dbReference>
<dbReference type="PANTHER" id="PTHR11229:SF8">
    <property type="entry name" value="LARGE RIBOSOMAL SUBUNIT PROTEIN UL3M"/>
    <property type="match status" value="1"/>
</dbReference>
<evidence type="ECO:0000256" key="5">
    <source>
        <dbReference type="ARBA" id="ARBA00023128"/>
    </source>
</evidence>
<sequence length="378" mass="41154">MSAERAKMLKAWKMERTRKWHEKKANARAARIRFQNVSLSSQPKPKPEILPLPDPAEVVVSPDGKGLTAPREWTPKSRRVGLIAVKKGMTAIWDEKGIRVPVTVLQVEDNQVTANILTVRSGNRPPYRAVQIGARNISPEKAHIGMRGHFRKAGVPCKQYVKEFEVSEDAHLPLGTALSAIHFVPGQYVDIQATTMGKGFQGVMKRWGFSGGTASHGNSLAHRTPGSTGQHQDPGRVWPGTKMPGRMGGKRRTMQNLYVVRVDTHLNLIFVKGNVPGPDDGRTPVYITDAKKRLQSEVLRLHLKSGGEGEWVTLDAAGKPLPPPKGGKDEGKTEVNKGLGRGVLGLPFPAGTAAMAKQYAPILVAPSVRVTSPWTADA</sequence>
<dbReference type="EMBL" id="CAFZ01000118">
    <property type="protein sequence ID" value="CCA71410.1"/>
    <property type="molecule type" value="Genomic_DNA"/>
</dbReference>
<comment type="caution">
    <text evidence="10">The sequence shown here is derived from an EMBL/GenBank/DDBJ whole genome shotgun (WGS) entry which is preliminary data.</text>
</comment>
<protein>
    <recommendedName>
        <fullName evidence="7">Large ribosomal subunit protein uL3m</fullName>
    </recommendedName>
</protein>
<proteinExistence type="inferred from homology"/>
<dbReference type="InterPro" id="IPR019927">
    <property type="entry name" value="Ribosomal_uL3_bac/org-type"/>
</dbReference>
<dbReference type="SUPFAM" id="SSF50447">
    <property type="entry name" value="Translation proteins"/>
    <property type="match status" value="1"/>
</dbReference>
<dbReference type="InterPro" id="IPR019926">
    <property type="entry name" value="Ribosomal_uL3_CS"/>
</dbReference>
<dbReference type="eggNOG" id="KOG3141">
    <property type="taxonomic scope" value="Eukaryota"/>
</dbReference>
<evidence type="ECO:0000256" key="7">
    <source>
        <dbReference type="ARBA" id="ARBA00035209"/>
    </source>
</evidence>
<dbReference type="Proteomes" id="UP000007148">
    <property type="component" value="Unassembled WGS sequence"/>
</dbReference>
<dbReference type="InterPro" id="IPR000597">
    <property type="entry name" value="Ribosomal_uL3"/>
</dbReference>
<dbReference type="HAMAP" id="MF_01325_B">
    <property type="entry name" value="Ribosomal_uL3_B"/>
    <property type="match status" value="1"/>
</dbReference>
<evidence type="ECO:0000256" key="4">
    <source>
        <dbReference type="ARBA" id="ARBA00022980"/>
    </source>
</evidence>
<dbReference type="HOGENOM" id="CLU_044142_3_1_1"/>